<dbReference type="GO" id="GO:0005375">
    <property type="term" value="F:copper ion transmembrane transporter activity"/>
    <property type="evidence" value="ECO:0007669"/>
    <property type="project" value="InterPro"/>
</dbReference>
<evidence type="ECO:0000256" key="5">
    <source>
        <dbReference type="ARBA" id="ARBA00022989"/>
    </source>
</evidence>
<evidence type="ECO:0000313" key="10">
    <source>
        <dbReference type="EMBL" id="GAX78013.1"/>
    </source>
</evidence>
<evidence type="ECO:0000256" key="7">
    <source>
        <dbReference type="SAM" id="MobiDB-lite"/>
    </source>
</evidence>
<keyword evidence="5 8" id="KW-1133">Transmembrane helix</keyword>
<accession>A0A250X4K9</accession>
<sequence>MTLDLFCKLHCQVFSATLLLFLLSAAWASDVVHPVLELEHFTLSQLKNPEAKDIDRLKYAVFEVGLFAVTDFSQAASPSHHTSEPHVLESPVMSDEEPFHGTLHAYALCAQSGLVPNEIHTTELADSTLRNTVALSTNRSIAQPMPTSIMESCPVFTESARKLREEVDLTGRAYARVLDRLVHGLEASEPATPRSGVMGDSFVSAVLRAESLEHFHLFQRRAPPSDQPSLDMHSDMGLFLIMTAAEYFSALDADQGDGSRLAPDQGCCQSLVWSHTYQAFKEGKPCEASTAGCPSARRALSDDGACGAGQVYCWMQCMSISGLGCSQNDTICVDPSGDLWPQDFPQGTSTHCPTCSLQCAGAPPLPPATGFCDTRLTPVTMWMTGFQFSGKSSDACVVYLFSKWTLDTSVKFAFACIGTFFLGVVVIALGVVRQFFWKRHDGLVYGSQLQNWGMIVGVTFTYMVQLTLSYCVMLFVMTYQAELFIMSVLGLATGHFYFDIYRRWAVHRRSDLRDVTVVEKSILISLNSEMSSPLSISPQRSCCGCTKPELSSKSDRSSGSGAAYAAPEVHLEEHGEMGTGKQEVRVMGT</sequence>
<reference evidence="10 11" key="1">
    <citation type="submission" date="2017-08" db="EMBL/GenBank/DDBJ databases">
        <title>Acidophilic green algal genome provides insights into adaptation to an acidic environment.</title>
        <authorList>
            <person name="Hirooka S."/>
            <person name="Hirose Y."/>
            <person name="Kanesaki Y."/>
            <person name="Higuchi S."/>
            <person name="Fujiwara T."/>
            <person name="Onuma R."/>
            <person name="Era A."/>
            <person name="Ohbayashi R."/>
            <person name="Uzuka A."/>
            <person name="Nozaki H."/>
            <person name="Yoshikawa H."/>
            <person name="Miyagishima S.Y."/>
        </authorList>
    </citation>
    <scope>NUCLEOTIDE SEQUENCE [LARGE SCALE GENOMIC DNA]</scope>
    <source>
        <strain evidence="10 11">NIES-2499</strain>
    </source>
</reference>
<evidence type="ECO:0008006" key="12">
    <source>
        <dbReference type="Google" id="ProtNLM"/>
    </source>
</evidence>
<evidence type="ECO:0000256" key="6">
    <source>
        <dbReference type="ARBA" id="ARBA00023136"/>
    </source>
</evidence>
<dbReference type="InterPro" id="IPR007274">
    <property type="entry name" value="Cop_transporter"/>
</dbReference>
<dbReference type="AlphaFoldDB" id="A0A250X4K9"/>
<dbReference type="PANTHER" id="PTHR40855:SF1">
    <property type="entry name" value="CLAVAMINATE SYNTHASE-LIKE PROTEIN"/>
    <property type="match status" value="1"/>
</dbReference>
<evidence type="ECO:0000256" key="4">
    <source>
        <dbReference type="ARBA" id="ARBA00022796"/>
    </source>
</evidence>
<comment type="subcellular location">
    <subcellularLocation>
        <location evidence="1">Membrane</location>
    </subcellularLocation>
</comment>
<dbReference type="Proteomes" id="UP000232323">
    <property type="component" value="Unassembled WGS sequence"/>
</dbReference>
<keyword evidence="4" id="KW-0187">Copper transport</keyword>
<keyword evidence="4" id="KW-0813">Transport</keyword>
<feature type="transmembrane region" description="Helical" evidence="8">
    <location>
        <begin position="412"/>
        <end position="432"/>
    </location>
</feature>
<dbReference type="Pfam" id="PF04145">
    <property type="entry name" value="Ctr"/>
    <property type="match status" value="1"/>
</dbReference>
<keyword evidence="4" id="KW-0186">Copper</keyword>
<dbReference type="EMBL" id="BEGY01000029">
    <property type="protein sequence ID" value="GAX78013.1"/>
    <property type="molecule type" value="Genomic_DNA"/>
</dbReference>
<feature type="signal peptide" evidence="9">
    <location>
        <begin position="1"/>
        <end position="28"/>
    </location>
</feature>
<feature type="transmembrane region" description="Helical" evidence="8">
    <location>
        <begin position="452"/>
        <end position="477"/>
    </location>
</feature>
<evidence type="ECO:0000256" key="8">
    <source>
        <dbReference type="SAM" id="Phobius"/>
    </source>
</evidence>
<evidence type="ECO:0000256" key="1">
    <source>
        <dbReference type="ARBA" id="ARBA00004370"/>
    </source>
</evidence>
<organism evidence="10 11">
    <name type="scientific">Chlamydomonas eustigma</name>
    <dbReference type="NCBI Taxonomy" id="1157962"/>
    <lineage>
        <taxon>Eukaryota</taxon>
        <taxon>Viridiplantae</taxon>
        <taxon>Chlorophyta</taxon>
        <taxon>core chlorophytes</taxon>
        <taxon>Chlorophyceae</taxon>
        <taxon>CS clade</taxon>
        <taxon>Chlamydomonadales</taxon>
        <taxon>Chlamydomonadaceae</taxon>
        <taxon>Chlamydomonas</taxon>
    </lineage>
</organism>
<name>A0A250X4K9_9CHLO</name>
<dbReference type="PANTHER" id="PTHR40855">
    <property type="entry name" value="DIOX_N DOMAIN-CONTAINING PROTEIN"/>
    <property type="match status" value="1"/>
</dbReference>
<evidence type="ECO:0000256" key="9">
    <source>
        <dbReference type="SAM" id="SignalP"/>
    </source>
</evidence>
<gene>
    <name evidence="10" type="ORF">CEUSTIGMA_g5455.t1</name>
</gene>
<keyword evidence="6 8" id="KW-0472">Membrane</keyword>
<proteinExistence type="inferred from homology"/>
<keyword evidence="4" id="KW-0406">Ion transport</keyword>
<evidence type="ECO:0000256" key="3">
    <source>
        <dbReference type="ARBA" id="ARBA00022692"/>
    </source>
</evidence>
<keyword evidence="3 8" id="KW-0812">Transmembrane</keyword>
<keyword evidence="11" id="KW-1185">Reference proteome</keyword>
<comment type="caution">
    <text evidence="10">The sequence shown here is derived from an EMBL/GenBank/DDBJ whole genome shotgun (WGS) entry which is preliminary data.</text>
</comment>
<dbReference type="OrthoDB" id="543386at2759"/>
<protein>
    <recommendedName>
        <fullName evidence="12">Copper transporter</fullName>
    </recommendedName>
</protein>
<feature type="chain" id="PRO_5013055315" description="Copper transporter" evidence="9">
    <location>
        <begin position="29"/>
        <end position="589"/>
    </location>
</feature>
<comment type="similarity">
    <text evidence="2">Belongs to the copper transporter (Ctr) (TC 1.A.56) family. SLC31A subfamily.</text>
</comment>
<feature type="transmembrane region" description="Helical" evidence="8">
    <location>
        <begin position="483"/>
        <end position="501"/>
    </location>
</feature>
<keyword evidence="9" id="KW-0732">Signal</keyword>
<evidence type="ECO:0000256" key="2">
    <source>
        <dbReference type="ARBA" id="ARBA00006921"/>
    </source>
</evidence>
<dbReference type="GO" id="GO:0016020">
    <property type="term" value="C:membrane"/>
    <property type="evidence" value="ECO:0007669"/>
    <property type="project" value="UniProtKB-SubCell"/>
</dbReference>
<evidence type="ECO:0000313" key="11">
    <source>
        <dbReference type="Proteomes" id="UP000232323"/>
    </source>
</evidence>
<feature type="region of interest" description="Disordered" evidence="7">
    <location>
        <begin position="547"/>
        <end position="589"/>
    </location>
</feature>